<dbReference type="GO" id="GO:0003700">
    <property type="term" value="F:DNA-binding transcription factor activity"/>
    <property type="evidence" value="ECO:0007669"/>
    <property type="project" value="InterPro"/>
</dbReference>
<name>A0A0A0D9T3_9PROT</name>
<dbReference type="PROSITE" id="PS50931">
    <property type="entry name" value="HTH_LYSR"/>
    <property type="match status" value="1"/>
</dbReference>
<evidence type="ECO:0000256" key="4">
    <source>
        <dbReference type="ARBA" id="ARBA00023163"/>
    </source>
</evidence>
<evidence type="ECO:0000259" key="5">
    <source>
        <dbReference type="PROSITE" id="PS50931"/>
    </source>
</evidence>
<comment type="caution">
    <text evidence="6">The sequence shown here is derived from an EMBL/GenBank/DDBJ whole genome shotgun (WGS) entry which is preliminary data.</text>
</comment>
<feature type="non-terminal residue" evidence="6">
    <location>
        <position position="55"/>
    </location>
</feature>
<reference evidence="6 7" key="1">
    <citation type="submission" date="2014-01" db="EMBL/GenBank/DDBJ databases">
        <title>Genome sequence determination for a cystic fibrosis isolate, Inquilinus limosus.</title>
        <authorList>
            <person name="Pino M."/>
            <person name="Di Conza J."/>
            <person name="Gutkind G."/>
        </authorList>
    </citation>
    <scope>NUCLEOTIDE SEQUENCE [LARGE SCALE GENOMIC DNA]</scope>
    <source>
        <strain evidence="6 7">MP06</strain>
    </source>
</reference>
<dbReference type="RefSeq" id="WP_034834525.1">
    <property type="nucleotide sequence ID" value="NZ_JANX01000078.1"/>
</dbReference>
<dbReference type="InterPro" id="IPR000847">
    <property type="entry name" value="LysR_HTH_N"/>
</dbReference>
<dbReference type="GO" id="GO:0003677">
    <property type="term" value="F:DNA binding"/>
    <property type="evidence" value="ECO:0007669"/>
    <property type="project" value="UniProtKB-KW"/>
</dbReference>
<dbReference type="OrthoDB" id="7333438at2"/>
<keyword evidence="2" id="KW-0805">Transcription regulation</keyword>
<dbReference type="PRINTS" id="PR00039">
    <property type="entry name" value="HTHLYSR"/>
</dbReference>
<evidence type="ECO:0000256" key="3">
    <source>
        <dbReference type="ARBA" id="ARBA00023125"/>
    </source>
</evidence>
<organism evidence="6 7">
    <name type="scientific">Inquilinus limosus MP06</name>
    <dbReference type="NCBI Taxonomy" id="1398085"/>
    <lineage>
        <taxon>Bacteria</taxon>
        <taxon>Pseudomonadati</taxon>
        <taxon>Pseudomonadota</taxon>
        <taxon>Alphaproteobacteria</taxon>
        <taxon>Rhodospirillales</taxon>
        <taxon>Rhodospirillaceae</taxon>
        <taxon>Inquilinus</taxon>
    </lineage>
</organism>
<dbReference type="AlphaFoldDB" id="A0A0A0D9T3"/>
<dbReference type="PANTHER" id="PTHR30579">
    <property type="entry name" value="TRANSCRIPTIONAL REGULATOR"/>
    <property type="match status" value="1"/>
</dbReference>
<sequence length="55" mass="6208">MTTGEPNWDDIRIFLAVARTGSLTEAGRRLGLSQPTIGRHLRSLEEVARARLFDR</sequence>
<gene>
    <name evidence="6" type="ORF">P409_09095</name>
</gene>
<dbReference type="SUPFAM" id="SSF46785">
    <property type="entry name" value="Winged helix' DNA-binding domain"/>
    <property type="match status" value="1"/>
</dbReference>
<feature type="domain" description="HTH lysR-type" evidence="5">
    <location>
        <begin position="6"/>
        <end position="55"/>
    </location>
</feature>
<accession>A0A0A0D9T3</accession>
<dbReference type="Proteomes" id="UP000029995">
    <property type="component" value="Unassembled WGS sequence"/>
</dbReference>
<proteinExistence type="inferred from homology"/>
<evidence type="ECO:0000256" key="2">
    <source>
        <dbReference type="ARBA" id="ARBA00023015"/>
    </source>
</evidence>
<evidence type="ECO:0000313" key="7">
    <source>
        <dbReference type="Proteomes" id="UP000029995"/>
    </source>
</evidence>
<dbReference type="EMBL" id="JANX01000078">
    <property type="protein sequence ID" value="KGM34648.1"/>
    <property type="molecule type" value="Genomic_DNA"/>
</dbReference>
<dbReference type="PANTHER" id="PTHR30579:SF7">
    <property type="entry name" value="HTH-TYPE TRANSCRIPTIONAL REGULATOR LRHA-RELATED"/>
    <property type="match status" value="1"/>
</dbReference>
<dbReference type="InterPro" id="IPR050176">
    <property type="entry name" value="LTTR"/>
</dbReference>
<keyword evidence="4" id="KW-0804">Transcription</keyword>
<dbReference type="InterPro" id="IPR036388">
    <property type="entry name" value="WH-like_DNA-bd_sf"/>
</dbReference>
<dbReference type="Gene3D" id="1.10.10.10">
    <property type="entry name" value="Winged helix-like DNA-binding domain superfamily/Winged helix DNA-binding domain"/>
    <property type="match status" value="1"/>
</dbReference>
<dbReference type="InterPro" id="IPR036390">
    <property type="entry name" value="WH_DNA-bd_sf"/>
</dbReference>
<evidence type="ECO:0000256" key="1">
    <source>
        <dbReference type="ARBA" id="ARBA00009437"/>
    </source>
</evidence>
<dbReference type="Pfam" id="PF00126">
    <property type="entry name" value="HTH_1"/>
    <property type="match status" value="1"/>
</dbReference>
<protein>
    <submittedName>
        <fullName evidence="6">LysR family transcriptional regulator</fullName>
    </submittedName>
</protein>
<comment type="similarity">
    <text evidence="1">Belongs to the LysR transcriptional regulatory family.</text>
</comment>
<evidence type="ECO:0000313" key="6">
    <source>
        <dbReference type="EMBL" id="KGM34648.1"/>
    </source>
</evidence>
<keyword evidence="3" id="KW-0238">DNA-binding</keyword>